<dbReference type="GO" id="GO:0003677">
    <property type="term" value="F:DNA binding"/>
    <property type="evidence" value="ECO:0007669"/>
    <property type="project" value="InterPro"/>
</dbReference>
<accession>A0A174PSG6</accession>
<dbReference type="InterPro" id="IPR010982">
    <property type="entry name" value="Lambda_DNA-bd_dom_sf"/>
</dbReference>
<dbReference type="AlphaFoldDB" id="A0A174PSG6"/>
<evidence type="ECO:0000313" key="7">
    <source>
        <dbReference type="Proteomes" id="UP000284644"/>
    </source>
</evidence>
<dbReference type="Proteomes" id="UP000095413">
    <property type="component" value="Unassembled WGS sequence"/>
</dbReference>
<dbReference type="PROSITE" id="PS50943">
    <property type="entry name" value="HTH_CROC1"/>
    <property type="match status" value="1"/>
</dbReference>
<feature type="domain" description="HTH cro/C1-type" evidence="1">
    <location>
        <begin position="15"/>
        <end position="74"/>
    </location>
</feature>
<evidence type="ECO:0000313" key="5">
    <source>
        <dbReference type="Proteomes" id="UP000095413"/>
    </source>
</evidence>
<dbReference type="Gene3D" id="1.10.260.40">
    <property type="entry name" value="lambda repressor-like DNA-binding domains"/>
    <property type="match status" value="1"/>
</dbReference>
<proteinExistence type="predicted"/>
<dbReference type="EMBL" id="QSUB01000001">
    <property type="protein sequence ID" value="RGN07669.1"/>
    <property type="molecule type" value="Genomic_DNA"/>
</dbReference>
<evidence type="ECO:0000259" key="1">
    <source>
        <dbReference type="PROSITE" id="PS50943"/>
    </source>
</evidence>
<dbReference type="InterPro" id="IPR001387">
    <property type="entry name" value="Cro/C1-type_HTH"/>
</dbReference>
<evidence type="ECO:0000313" key="4">
    <source>
        <dbReference type="EMBL" id="RHE14117.1"/>
    </source>
</evidence>
<sequence length="81" mass="9607">MEQKLKCDVYIGKNLRRLREKFGLSQEKLCAELQCRNCDIGRSTYAKYESGELNIRISVLMELKKIYNCSYDEFFDDLDSH</sequence>
<dbReference type="Pfam" id="PF01381">
    <property type="entry name" value="HTH_3"/>
    <property type="match status" value="1"/>
</dbReference>
<dbReference type="EMBL" id="QSJW01000003">
    <property type="protein sequence ID" value="RHE14117.1"/>
    <property type="molecule type" value="Genomic_DNA"/>
</dbReference>
<evidence type="ECO:0000313" key="2">
    <source>
        <dbReference type="EMBL" id="CUP62057.1"/>
    </source>
</evidence>
<protein>
    <submittedName>
        <fullName evidence="2">Helix-turn-helix domain</fullName>
    </submittedName>
    <submittedName>
        <fullName evidence="3">XRE family transcriptional regulator</fullName>
    </submittedName>
</protein>
<dbReference type="OrthoDB" id="199610at2"/>
<dbReference type="EMBL" id="CZBA01000010">
    <property type="protein sequence ID" value="CUP62057.1"/>
    <property type="molecule type" value="Genomic_DNA"/>
</dbReference>
<dbReference type="CDD" id="cd00093">
    <property type="entry name" value="HTH_XRE"/>
    <property type="match status" value="1"/>
</dbReference>
<reference evidence="2 5" key="1">
    <citation type="submission" date="2015-09" db="EMBL/GenBank/DDBJ databases">
        <authorList>
            <consortium name="Pathogen Informatics"/>
        </authorList>
    </citation>
    <scope>NUCLEOTIDE SEQUENCE [LARGE SCALE GENOMIC DNA]</scope>
    <source>
        <strain evidence="2 5">2789STDY5834921</strain>
    </source>
</reference>
<reference evidence="6 7" key="2">
    <citation type="submission" date="2018-08" db="EMBL/GenBank/DDBJ databases">
        <title>A genome reference for cultivated species of the human gut microbiota.</title>
        <authorList>
            <person name="Zou Y."/>
            <person name="Xue W."/>
            <person name="Luo G."/>
        </authorList>
    </citation>
    <scope>NUCLEOTIDE SEQUENCE [LARGE SCALE GENOMIC DNA]</scope>
    <source>
        <strain evidence="4 7">AM29-25AC</strain>
        <strain evidence="3 6">OM06-11AA</strain>
    </source>
</reference>
<dbReference type="SUPFAM" id="SSF47413">
    <property type="entry name" value="lambda repressor-like DNA-binding domains"/>
    <property type="match status" value="1"/>
</dbReference>
<gene>
    <name evidence="4" type="ORF">DW767_06245</name>
    <name evidence="3" type="ORF">DXB81_03980</name>
    <name evidence="2" type="ORF">ERS852533_01981</name>
</gene>
<dbReference type="RefSeq" id="WP_055056181.1">
    <property type="nucleotide sequence ID" value="NZ_CZBA01000010.1"/>
</dbReference>
<name>A0A174PSG6_9FIRM</name>
<dbReference type="Proteomes" id="UP000284644">
    <property type="component" value="Unassembled WGS sequence"/>
</dbReference>
<evidence type="ECO:0000313" key="3">
    <source>
        <dbReference type="EMBL" id="RGN07669.1"/>
    </source>
</evidence>
<evidence type="ECO:0000313" key="6">
    <source>
        <dbReference type="Proteomes" id="UP000261222"/>
    </source>
</evidence>
<organism evidence="2 5">
    <name type="scientific">Blautia obeum</name>
    <dbReference type="NCBI Taxonomy" id="40520"/>
    <lineage>
        <taxon>Bacteria</taxon>
        <taxon>Bacillati</taxon>
        <taxon>Bacillota</taxon>
        <taxon>Clostridia</taxon>
        <taxon>Lachnospirales</taxon>
        <taxon>Lachnospiraceae</taxon>
        <taxon>Blautia</taxon>
    </lineage>
</organism>
<dbReference type="Proteomes" id="UP000261222">
    <property type="component" value="Unassembled WGS sequence"/>
</dbReference>
<dbReference type="SMART" id="SM00530">
    <property type="entry name" value="HTH_XRE"/>
    <property type="match status" value="1"/>
</dbReference>